<evidence type="ECO:0000313" key="2">
    <source>
        <dbReference type="EMBL" id="KAJ1218993.1"/>
    </source>
</evidence>
<dbReference type="EMBL" id="JANPWB010000001">
    <property type="protein sequence ID" value="KAJ1218993.1"/>
    <property type="molecule type" value="Genomic_DNA"/>
</dbReference>
<evidence type="ECO:0000256" key="1">
    <source>
        <dbReference type="SAM" id="MobiDB-lite"/>
    </source>
</evidence>
<dbReference type="AlphaFoldDB" id="A0AAV7X315"/>
<feature type="region of interest" description="Disordered" evidence="1">
    <location>
        <begin position="59"/>
        <end position="114"/>
    </location>
</feature>
<organism evidence="2 3">
    <name type="scientific">Pleurodeles waltl</name>
    <name type="common">Iberian ribbed newt</name>
    <dbReference type="NCBI Taxonomy" id="8319"/>
    <lineage>
        <taxon>Eukaryota</taxon>
        <taxon>Metazoa</taxon>
        <taxon>Chordata</taxon>
        <taxon>Craniata</taxon>
        <taxon>Vertebrata</taxon>
        <taxon>Euteleostomi</taxon>
        <taxon>Amphibia</taxon>
        <taxon>Batrachia</taxon>
        <taxon>Caudata</taxon>
        <taxon>Salamandroidea</taxon>
        <taxon>Salamandridae</taxon>
        <taxon>Pleurodelinae</taxon>
        <taxon>Pleurodeles</taxon>
    </lineage>
</organism>
<comment type="caution">
    <text evidence="2">The sequence shown here is derived from an EMBL/GenBank/DDBJ whole genome shotgun (WGS) entry which is preliminary data.</text>
</comment>
<dbReference type="Proteomes" id="UP001066276">
    <property type="component" value="Chromosome 1_1"/>
</dbReference>
<evidence type="ECO:0000313" key="3">
    <source>
        <dbReference type="Proteomes" id="UP001066276"/>
    </source>
</evidence>
<reference evidence="2" key="1">
    <citation type="journal article" date="2022" name="bioRxiv">
        <title>Sequencing and chromosome-scale assembly of the giantPleurodeles waltlgenome.</title>
        <authorList>
            <person name="Brown T."/>
            <person name="Elewa A."/>
            <person name="Iarovenko S."/>
            <person name="Subramanian E."/>
            <person name="Araus A.J."/>
            <person name="Petzold A."/>
            <person name="Susuki M."/>
            <person name="Suzuki K.-i.T."/>
            <person name="Hayashi T."/>
            <person name="Toyoda A."/>
            <person name="Oliveira C."/>
            <person name="Osipova E."/>
            <person name="Leigh N.D."/>
            <person name="Simon A."/>
            <person name="Yun M.H."/>
        </authorList>
    </citation>
    <scope>NUCLEOTIDE SEQUENCE</scope>
    <source>
        <strain evidence="2">20211129_DDA</strain>
        <tissue evidence="2">Liver</tissue>
    </source>
</reference>
<gene>
    <name evidence="2" type="ORF">NDU88_006564</name>
</gene>
<feature type="region of interest" description="Disordered" evidence="1">
    <location>
        <begin position="1"/>
        <end position="38"/>
    </location>
</feature>
<feature type="compositionally biased region" description="Low complexity" evidence="1">
    <location>
        <begin position="95"/>
        <end position="114"/>
    </location>
</feature>
<feature type="compositionally biased region" description="Polar residues" evidence="1">
    <location>
        <begin position="69"/>
        <end position="80"/>
    </location>
</feature>
<keyword evidence="3" id="KW-1185">Reference proteome</keyword>
<accession>A0AAV7X315</accession>
<sequence length="207" mass="21914">MPQNQRSTRAGSSVATAPAVSDGSVQGALPPRNLRAESQGFPQFRAAVLFRASCLRRGPDRPWGGSDSRPGSISRVQQHVSPGPPGLLRSGLNRDASAQAAPAAQPAPDLLSASTQVRGRARWCRHRRSPGGRIAHLSLSAALLHLPQGCGRRALIASVPRFQPQAAPGSLSALFSYGSLTLWIRSKWGAPRSHLARISKCGKGRLS</sequence>
<name>A0AAV7X315_PLEWA</name>
<feature type="compositionally biased region" description="Polar residues" evidence="1">
    <location>
        <begin position="1"/>
        <end position="15"/>
    </location>
</feature>
<proteinExistence type="predicted"/>
<protein>
    <submittedName>
        <fullName evidence="2">Uncharacterized protein</fullName>
    </submittedName>
</protein>